<name>A0ABV6FTA6_9BACT</name>
<comment type="caution">
    <text evidence="1">The sequence shown here is derived from an EMBL/GenBank/DDBJ whole genome shotgun (WGS) entry which is preliminary data.</text>
</comment>
<dbReference type="Proteomes" id="UP001589797">
    <property type="component" value="Unassembled WGS sequence"/>
</dbReference>
<dbReference type="SUPFAM" id="SSF50969">
    <property type="entry name" value="YVTN repeat-like/Quinoprotein amine dehydrogenase"/>
    <property type="match status" value="1"/>
</dbReference>
<dbReference type="RefSeq" id="WP_382387564.1">
    <property type="nucleotide sequence ID" value="NZ_JBHLWI010000028.1"/>
</dbReference>
<protein>
    <submittedName>
        <fullName evidence="1">BF3164 family lipoprotein</fullName>
    </submittedName>
</protein>
<keyword evidence="1" id="KW-0449">Lipoprotein</keyword>
<evidence type="ECO:0000313" key="1">
    <source>
        <dbReference type="EMBL" id="MFC0263099.1"/>
    </source>
</evidence>
<proteinExistence type="predicted"/>
<reference evidence="1 2" key="1">
    <citation type="submission" date="2024-09" db="EMBL/GenBank/DDBJ databases">
        <authorList>
            <person name="Sun Q."/>
            <person name="Mori K."/>
        </authorList>
    </citation>
    <scope>NUCLEOTIDE SEQUENCE [LARGE SCALE GENOMIC DNA]</scope>
    <source>
        <strain evidence="1 2">CCM 7650</strain>
    </source>
</reference>
<accession>A0ABV6FTA6</accession>
<evidence type="ECO:0000313" key="2">
    <source>
        <dbReference type="Proteomes" id="UP001589797"/>
    </source>
</evidence>
<gene>
    <name evidence="1" type="ORF">ACFFIP_10435</name>
</gene>
<organism evidence="1 2">
    <name type="scientific">Fontibacter flavus</name>
    <dbReference type="NCBI Taxonomy" id="654838"/>
    <lineage>
        <taxon>Bacteria</taxon>
        <taxon>Pseudomonadati</taxon>
        <taxon>Bacteroidota</taxon>
        <taxon>Cytophagia</taxon>
        <taxon>Cytophagales</taxon>
        <taxon>Cyclobacteriaceae</taxon>
        <taxon>Fontibacter</taxon>
    </lineage>
</organism>
<sequence>MPNLSLVILKTVFIFRKLEYFLAFLLKFRKNENNHGFLSISVNEKYIYALHSGEKYSQSIDGSNKIYVFDWDGNPIKELNLDRTVSIISVSPDNSKVIAYFDDGKANLISYKL</sequence>
<keyword evidence="2" id="KW-1185">Reference proteome</keyword>
<dbReference type="EMBL" id="JBHLWI010000028">
    <property type="protein sequence ID" value="MFC0263099.1"/>
    <property type="molecule type" value="Genomic_DNA"/>
</dbReference>
<dbReference type="Pfam" id="PF15869">
    <property type="entry name" value="TolB_like"/>
    <property type="match status" value="1"/>
</dbReference>
<dbReference type="InterPro" id="IPR011044">
    <property type="entry name" value="Quino_amine_DH_bsu"/>
</dbReference>